<reference evidence="3" key="1">
    <citation type="submission" date="2020-02" db="EMBL/GenBank/DDBJ databases">
        <authorList>
            <person name="Meier V. D."/>
        </authorList>
    </citation>
    <scope>NUCLEOTIDE SEQUENCE</scope>
    <source>
        <strain evidence="3">AVDCRST_MAG41</strain>
    </source>
</reference>
<proteinExistence type="predicted"/>
<dbReference type="GO" id="GO:0071111">
    <property type="term" value="F:cyclic-guanylate-specific phosphodiesterase activity"/>
    <property type="evidence" value="ECO:0007669"/>
    <property type="project" value="InterPro"/>
</dbReference>
<evidence type="ECO:0000313" key="3">
    <source>
        <dbReference type="EMBL" id="CAA9273030.1"/>
    </source>
</evidence>
<dbReference type="AlphaFoldDB" id="A0A6J4JAM3"/>
<organism evidence="3">
    <name type="scientific">uncultured Mycobacteriales bacterium</name>
    <dbReference type="NCBI Taxonomy" id="581187"/>
    <lineage>
        <taxon>Bacteria</taxon>
        <taxon>Bacillati</taxon>
        <taxon>Actinomycetota</taxon>
        <taxon>Actinomycetes</taxon>
        <taxon>Mycobacteriales</taxon>
        <taxon>environmental samples</taxon>
    </lineage>
</organism>
<dbReference type="SMART" id="SM00267">
    <property type="entry name" value="GGDEF"/>
    <property type="match status" value="1"/>
</dbReference>
<gene>
    <name evidence="3" type="ORF">AVDCRST_MAG41-3020</name>
</gene>
<name>A0A6J4JAM3_9ACTN</name>
<dbReference type="PROSITE" id="PS50883">
    <property type="entry name" value="EAL"/>
    <property type="match status" value="1"/>
</dbReference>
<dbReference type="Gene3D" id="3.30.70.270">
    <property type="match status" value="1"/>
</dbReference>
<dbReference type="Gene3D" id="3.20.20.450">
    <property type="entry name" value="EAL domain"/>
    <property type="match status" value="1"/>
</dbReference>
<dbReference type="NCBIfam" id="TIGR00254">
    <property type="entry name" value="GGDEF"/>
    <property type="match status" value="1"/>
</dbReference>
<dbReference type="InterPro" id="IPR001633">
    <property type="entry name" value="EAL_dom"/>
</dbReference>
<dbReference type="SMART" id="SM00052">
    <property type="entry name" value="EAL"/>
    <property type="match status" value="1"/>
</dbReference>
<dbReference type="InterPro" id="IPR000160">
    <property type="entry name" value="GGDEF_dom"/>
</dbReference>
<dbReference type="Pfam" id="PF00990">
    <property type="entry name" value="GGDEF"/>
    <property type="match status" value="1"/>
</dbReference>
<accession>A0A6J4JAM3</accession>
<dbReference type="CDD" id="cd01949">
    <property type="entry name" value="GGDEF"/>
    <property type="match status" value="1"/>
</dbReference>
<feature type="domain" description="EAL" evidence="1">
    <location>
        <begin position="285"/>
        <end position="538"/>
    </location>
</feature>
<dbReference type="SUPFAM" id="SSF141868">
    <property type="entry name" value="EAL domain-like"/>
    <property type="match status" value="1"/>
</dbReference>
<dbReference type="SUPFAM" id="SSF55073">
    <property type="entry name" value="Nucleotide cyclase"/>
    <property type="match status" value="1"/>
</dbReference>
<dbReference type="InterPro" id="IPR035919">
    <property type="entry name" value="EAL_sf"/>
</dbReference>
<evidence type="ECO:0000259" key="1">
    <source>
        <dbReference type="PROSITE" id="PS50883"/>
    </source>
</evidence>
<dbReference type="InterPro" id="IPR050706">
    <property type="entry name" value="Cyclic-di-GMP_PDE-like"/>
</dbReference>
<dbReference type="PROSITE" id="PS50887">
    <property type="entry name" value="GGDEF"/>
    <property type="match status" value="1"/>
</dbReference>
<evidence type="ECO:0000259" key="2">
    <source>
        <dbReference type="PROSITE" id="PS50887"/>
    </source>
</evidence>
<dbReference type="Pfam" id="PF00563">
    <property type="entry name" value="EAL"/>
    <property type="match status" value="1"/>
</dbReference>
<feature type="domain" description="GGDEF" evidence="2">
    <location>
        <begin position="141"/>
        <end position="277"/>
    </location>
</feature>
<dbReference type="CDD" id="cd01948">
    <property type="entry name" value="EAL"/>
    <property type="match status" value="1"/>
</dbReference>
<dbReference type="InterPro" id="IPR029787">
    <property type="entry name" value="Nucleotide_cyclase"/>
</dbReference>
<dbReference type="PANTHER" id="PTHR33121:SF79">
    <property type="entry name" value="CYCLIC DI-GMP PHOSPHODIESTERASE PDED-RELATED"/>
    <property type="match status" value="1"/>
</dbReference>
<sequence>MLPQGMEGGRRVQERMLEVALRAAVLHDATGRTLRNLGDLVGSLPPVPLAEPVATPPALAADLALADAVGSLLSGPHAAASALSVVGPDGAAVTYSARDVFATLAAALAHSSLFDPLTGLPTRRWVLDEMQRRLATASPLAPIGLLQIELGQLKDINDSLGYELGDALIKEAARRLRATIGEQDAVGRLVGDEFAIILGGLSPEDPIGCAVDLARRAVDLLAEGIRLGEHELQLQASVGVCVVDEAGASAEHVLRRADSAMTRAKVSGRGRAELYDPNSDRPVDRLSLTLRLREALAADAFSLHFQPIHRLRDGALVGAEALVRWQDETGRFVPPDEFIPYAETVGLIVPIGAMVLDAAAWQAGRWQARGLALPVSVNLSPQQVVGSDLVAEVRAALSRHGVSPSMLRLELTETAAVTDFPTTRQRLAELRDLGVGLSLDDFGTGYSSLRLLRELAVDDVKVDRSFVAGLDVNGADAAMVRLVVETAHALGLTVTAEGVERTDQLTALAGLGCDSVQGFLLGRPVQVADFDVLGEAARALCEPATARAAANA</sequence>
<dbReference type="InterPro" id="IPR043128">
    <property type="entry name" value="Rev_trsase/Diguanyl_cyclase"/>
</dbReference>
<protein>
    <submittedName>
        <fullName evidence="3">Diguanylate cyclase/phosphodiesterase (GGDEF &amp; EAL domains) with PAS/PAC sensor(S)</fullName>
    </submittedName>
</protein>
<dbReference type="PANTHER" id="PTHR33121">
    <property type="entry name" value="CYCLIC DI-GMP PHOSPHODIESTERASE PDEF"/>
    <property type="match status" value="1"/>
</dbReference>
<dbReference type="EMBL" id="CADCTP010000276">
    <property type="protein sequence ID" value="CAA9273030.1"/>
    <property type="molecule type" value="Genomic_DNA"/>
</dbReference>